<dbReference type="OrthoDB" id="9976724at2"/>
<evidence type="ECO:0000313" key="1">
    <source>
        <dbReference type="EMBL" id="SEG03822.1"/>
    </source>
</evidence>
<proteinExistence type="predicted"/>
<organism evidence="1 2">
    <name type="scientific">Vibrio hangzhouensis</name>
    <dbReference type="NCBI Taxonomy" id="462991"/>
    <lineage>
        <taxon>Bacteria</taxon>
        <taxon>Pseudomonadati</taxon>
        <taxon>Pseudomonadota</taxon>
        <taxon>Gammaproteobacteria</taxon>
        <taxon>Vibrionales</taxon>
        <taxon>Vibrionaceae</taxon>
        <taxon>Vibrio</taxon>
    </lineage>
</organism>
<sequence>MSENHSNDTPFREAFFALSETVIARGFFNPDVNWKGFRVPFFTIEECGKIIKILESLDPVEYRFTRSEEDTGYLVTDVSNHGEKTHQKGDITIRVEDELIKVNGLADGWCWEEISEDAYREWNIMIKQGEMFSTVEELRKLE</sequence>
<dbReference type="EMBL" id="FNVG01000006">
    <property type="protein sequence ID" value="SEG03822.1"/>
    <property type="molecule type" value="Genomic_DNA"/>
</dbReference>
<accession>A0A1H5WWD6</accession>
<keyword evidence="2" id="KW-1185">Reference proteome</keyword>
<evidence type="ECO:0000313" key="2">
    <source>
        <dbReference type="Proteomes" id="UP000236721"/>
    </source>
</evidence>
<dbReference type="AlphaFoldDB" id="A0A1H5WWD6"/>
<name>A0A1H5WWD6_9VIBR</name>
<reference evidence="2" key="1">
    <citation type="submission" date="2016-10" db="EMBL/GenBank/DDBJ databases">
        <authorList>
            <person name="Varghese N."/>
            <person name="Submissions S."/>
        </authorList>
    </citation>
    <scope>NUCLEOTIDE SEQUENCE [LARGE SCALE GENOMIC DNA]</scope>
    <source>
        <strain evidence="2">CGMCC 1.7062</strain>
    </source>
</reference>
<dbReference type="RefSeq" id="WP_103879854.1">
    <property type="nucleotide sequence ID" value="NZ_FNVG01000006.1"/>
</dbReference>
<gene>
    <name evidence="1" type="ORF">SAMN04488244_106103</name>
</gene>
<protein>
    <submittedName>
        <fullName evidence="1">Uncharacterized protein</fullName>
    </submittedName>
</protein>
<dbReference type="Proteomes" id="UP000236721">
    <property type="component" value="Unassembled WGS sequence"/>
</dbReference>